<dbReference type="PANTHER" id="PTHR38133">
    <property type="entry name" value="SLR1429 PROTEIN"/>
    <property type="match status" value="1"/>
</dbReference>
<dbReference type="PANTHER" id="PTHR38133:SF1">
    <property type="entry name" value="SLR1429 PROTEIN"/>
    <property type="match status" value="1"/>
</dbReference>
<keyword evidence="1" id="KW-0863">Zinc-finger</keyword>
<reference evidence="3" key="1">
    <citation type="submission" date="2020-02" db="EMBL/GenBank/DDBJ databases">
        <authorList>
            <person name="Meier V. D."/>
        </authorList>
    </citation>
    <scope>NUCLEOTIDE SEQUENCE</scope>
    <source>
        <strain evidence="3">AVDCRST_MAG68</strain>
    </source>
</reference>
<organism evidence="3">
    <name type="scientific">uncultured Gemmatimonadota bacterium</name>
    <dbReference type="NCBI Taxonomy" id="203437"/>
    <lineage>
        <taxon>Bacteria</taxon>
        <taxon>Pseudomonadati</taxon>
        <taxon>Gemmatimonadota</taxon>
        <taxon>environmental samples</taxon>
    </lineage>
</organism>
<dbReference type="InterPro" id="IPR007527">
    <property type="entry name" value="Znf_SWIM"/>
</dbReference>
<proteinExistence type="predicted"/>
<feature type="domain" description="SWIM-type" evidence="2">
    <location>
        <begin position="104"/>
        <end position="142"/>
    </location>
</feature>
<dbReference type="AlphaFoldDB" id="A0A6J4MWM3"/>
<dbReference type="Pfam" id="PF04434">
    <property type="entry name" value="SWIM"/>
    <property type="match status" value="1"/>
</dbReference>
<evidence type="ECO:0000256" key="1">
    <source>
        <dbReference type="PROSITE-ProRule" id="PRU00325"/>
    </source>
</evidence>
<keyword evidence="1" id="KW-0479">Metal-binding</keyword>
<sequence length="189" mass="20511">MSFGGSWWSRRFIAAMHEVADAARLSRGRGYARGGQVRELRVEPGVVTARVRGSVPAPYAVRIRITPFTDEEWARAEEALAGQALFLAALLAGEMPRDVEDAFTSVGLSLFPTSPDDLAASCTCPDEANPCKHVAATFYILADAFDADPFLVLAWRGRTRERLLERLRELRAAGPAPAAPPEEPAPPPP</sequence>
<protein>
    <recommendedName>
        <fullName evidence="2">SWIM-type domain-containing protein</fullName>
    </recommendedName>
</protein>
<feature type="non-terminal residue" evidence="3">
    <location>
        <position position="189"/>
    </location>
</feature>
<evidence type="ECO:0000259" key="2">
    <source>
        <dbReference type="PROSITE" id="PS50966"/>
    </source>
</evidence>
<dbReference type="GO" id="GO:0008270">
    <property type="term" value="F:zinc ion binding"/>
    <property type="evidence" value="ECO:0007669"/>
    <property type="project" value="UniProtKB-KW"/>
</dbReference>
<evidence type="ECO:0000313" key="3">
    <source>
        <dbReference type="EMBL" id="CAA9368455.1"/>
    </source>
</evidence>
<gene>
    <name evidence="3" type="ORF">AVDCRST_MAG68-5207</name>
</gene>
<dbReference type="EMBL" id="CADCTW010000231">
    <property type="protein sequence ID" value="CAA9368455.1"/>
    <property type="molecule type" value="Genomic_DNA"/>
</dbReference>
<name>A0A6J4MWM3_9BACT</name>
<keyword evidence="1" id="KW-0862">Zinc</keyword>
<dbReference type="PROSITE" id="PS50966">
    <property type="entry name" value="ZF_SWIM"/>
    <property type="match status" value="1"/>
</dbReference>
<accession>A0A6J4MWM3</accession>